<feature type="binding site" evidence="5">
    <location>
        <position position="51"/>
    </location>
    <ligand>
        <name>Zn(2+)</name>
        <dbReference type="ChEBI" id="CHEBI:29105"/>
    </ligand>
</feature>
<dbReference type="PANTHER" id="PTHR42763:SF2">
    <property type="entry name" value="ADP-GLUCOSE PHOSPHORYLASE"/>
    <property type="match status" value="1"/>
</dbReference>
<dbReference type="GO" id="GO:0008108">
    <property type="term" value="F:UDP-glucose:hexose-1-phosphate uridylyltransferase activity"/>
    <property type="evidence" value="ECO:0007669"/>
    <property type="project" value="InterPro"/>
</dbReference>
<dbReference type="GO" id="GO:0008270">
    <property type="term" value="F:zinc ion binding"/>
    <property type="evidence" value="ECO:0007669"/>
    <property type="project" value="InterPro"/>
</dbReference>
<organism evidence="7 8">
    <name type="scientific">Candidatus Desulfobia pelagia</name>
    <dbReference type="NCBI Taxonomy" id="2841692"/>
    <lineage>
        <taxon>Bacteria</taxon>
        <taxon>Pseudomonadati</taxon>
        <taxon>Thermodesulfobacteriota</taxon>
        <taxon>Desulfobulbia</taxon>
        <taxon>Desulfobulbales</taxon>
        <taxon>Desulfobulbaceae</taxon>
        <taxon>Candidatus Desulfobia</taxon>
    </lineage>
</organism>
<dbReference type="InterPro" id="IPR001937">
    <property type="entry name" value="GalP_UDPtransf1"/>
</dbReference>
<dbReference type="PANTHER" id="PTHR42763">
    <property type="entry name" value="ADP-GLUCOSE PHOSPHORYLASE"/>
    <property type="match status" value="1"/>
</dbReference>
<evidence type="ECO:0000256" key="3">
    <source>
        <dbReference type="ARBA" id="ARBA00023277"/>
    </source>
</evidence>
<feature type="binding site" evidence="5">
    <location>
        <position position="167"/>
    </location>
    <ligand>
        <name>Zn(2+)</name>
        <dbReference type="ChEBI" id="CHEBI:29105"/>
    </ligand>
</feature>
<feature type="domain" description="Galactose-1-phosphate uridyl transferase N-terminal" evidence="6">
    <location>
        <begin position="98"/>
        <end position="179"/>
    </location>
</feature>
<feature type="binding site" evidence="5">
    <location>
        <position position="48"/>
    </location>
    <ligand>
        <name>Zn(2+)</name>
        <dbReference type="ChEBI" id="CHEBI:29105"/>
    </ligand>
</feature>
<dbReference type="InterPro" id="IPR053177">
    <property type="entry name" value="ADP-glucose_phosphorylase"/>
</dbReference>
<evidence type="ECO:0000256" key="2">
    <source>
        <dbReference type="ARBA" id="ARBA00022695"/>
    </source>
</evidence>
<dbReference type="PIRSF" id="PIRSF000808">
    <property type="entry name" value="GalT"/>
    <property type="match status" value="1"/>
</dbReference>
<keyword evidence="2" id="KW-0548">Nucleotidyltransferase</keyword>
<dbReference type="SUPFAM" id="SSF54197">
    <property type="entry name" value="HIT-like"/>
    <property type="match status" value="2"/>
</dbReference>
<protein>
    <submittedName>
        <fullName evidence="7">DUF4921 family protein</fullName>
    </submittedName>
</protein>
<keyword evidence="3" id="KW-0119">Carbohydrate metabolism</keyword>
<accession>A0A8J6TBH3</accession>
<feature type="binding site" evidence="5">
    <location>
        <position position="115"/>
    </location>
    <ligand>
        <name>Zn(2+)</name>
        <dbReference type="ChEBI" id="CHEBI:29105"/>
    </ligand>
</feature>
<evidence type="ECO:0000313" key="8">
    <source>
        <dbReference type="Proteomes" id="UP000614424"/>
    </source>
</evidence>
<dbReference type="Proteomes" id="UP000614424">
    <property type="component" value="Unassembled WGS sequence"/>
</dbReference>
<dbReference type="Pfam" id="PF01087">
    <property type="entry name" value="GalP_UDP_transf"/>
    <property type="match status" value="1"/>
</dbReference>
<keyword evidence="5" id="KW-0479">Metal-binding</keyword>
<keyword evidence="1" id="KW-0808">Transferase</keyword>
<dbReference type="InterPro" id="IPR036265">
    <property type="entry name" value="HIT-like_sf"/>
</dbReference>
<evidence type="ECO:0000256" key="4">
    <source>
        <dbReference type="PIRSR" id="PIRSR000808-1"/>
    </source>
</evidence>
<sequence>MYYPNIREIRIDPIVPSQSVLISTARGKRPRKDEPPPTRDIREFVESCPFCRGNEHLTPPVVFQVPAKGEWDIRVVENLYPILDDDPLPLGLPSGIQQVSEGYGHHEVIIDHPNHGIALHQMSEQHLALIFAVYQDRMRFLYTTDPRIRYILVFKNFGKAAGGSIPHTHSQLIAMPIVPHNVQDEVESSRLFYEKNETCVFCTLIDEALTLETTTYDRSSGKRKQSYDTGKYFVERGEYFIAIKPFASRYEWEVHILPLKHQSNFLDATTEELDDLAWVLRQTMARLEAVVGEVQYNYFLHTVPHVNNSSDFVDSFHWHIEICPRVSIPSGFELGSGLFVNTISPEEAAFKLRQAIEKSSTC</sequence>
<proteinExistence type="predicted"/>
<gene>
    <name evidence="7" type="ORF">H8E41_03545</name>
</gene>
<evidence type="ECO:0000313" key="7">
    <source>
        <dbReference type="EMBL" id="MBC8316954.1"/>
    </source>
</evidence>
<evidence type="ECO:0000259" key="6">
    <source>
        <dbReference type="Pfam" id="PF01087"/>
    </source>
</evidence>
<dbReference type="EMBL" id="JACNJZ010000061">
    <property type="protein sequence ID" value="MBC8316954.1"/>
    <property type="molecule type" value="Genomic_DNA"/>
</dbReference>
<keyword evidence="5" id="KW-0862">Zinc</keyword>
<comment type="cofactor">
    <cofactor evidence="5">
        <name>Zn(2+)</name>
        <dbReference type="ChEBI" id="CHEBI:29105"/>
    </cofactor>
    <text evidence="5">Binds 1 zinc ion per subunit.</text>
</comment>
<dbReference type="GO" id="GO:0006012">
    <property type="term" value="P:galactose metabolic process"/>
    <property type="evidence" value="ECO:0007669"/>
    <property type="project" value="InterPro"/>
</dbReference>
<evidence type="ECO:0000256" key="5">
    <source>
        <dbReference type="PIRSR" id="PIRSR000808-3"/>
    </source>
</evidence>
<feature type="active site" description="Tele-UMP-histidine intermediate" evidence="4">
    <location>
        <position position="169"/>
    </location>
</feature>
<dbReference type="Gene3D" id="3.30.428.10">
    <property type="entry name" value="HIT-like"/>
    <property type="match status" value="2"/>
</dbReference>
<comment type="caution">
    <text evidence="7">The sequence shown here is derived from an EMBL/GenBank/DDBJ whole genome shotgun (WGS) entry which is preliminary data.</text>
</comment>
<reference evidence="7 8" key="1">
    <citation type="submission" date="2020-08" db="EMBL/GenBank/DDBJ databases">
        <title>Bridging the membrane lipid divide: bacteria of the FCB group superphylum have the potential to synthesize archaeal ether lipids.</title>
        <authorList>
            <person name="Villanueva L."/>
            <person name="Von Meijenfeldt F.A.B."/>
            <person name="Westbye A.B."/>
            <person name="Yadav S."/>
            <person name="Hopmans E.C."/>
            <person name="Dutilh B.E."/>
            <person name="Sinninghe Damste J.S."/>
        </authorList>
    </citation>
    <scope>NUCLEOTIDE SEQUENCE [LARGE SCALE GENOMIC DNA]</scope>
    <source>
        <strain evidence="7">NIOZ-UU47</strain>
    </source>
</reference>
<name>A0A8J6TBH3_9BACT</name>
<evidence type="ECO:0000256" key="1">
    <source>
        <dbReference type="ARBA" id="ARBA00022679"/>
    </source>
</evidence>
<dbReference type="AlphaFoldDB" id="A0A8J6TBH3"/>
<dbReference type="InterPro" id="IPR005849">
    <property type="entry name" value="GalP_Utransf_N"/>
</dbReference>